<gene>
    <name evidence="1" type="ORF">KGQ19_00635</name>
</gene>
<accession>A0ABS5KHK5</accession>
<sequence>MKPIDPDGTTTLPTYDPWDGDPAQFDTVVANLVKREGDVTEVRLGIASLLADPNLSLWLGRSADAFRNTLGPLPAMLDQMTSAYTDAADAVRAYAQALRDGKAAFAKVQSNLQAQASTTPDGLSTLLASQASDASAEHDTAKRTCANKLAVADQDLRGVAAKLAATSFNDFDAAIVANGGSLADLAGLASMGMDRYNAQVDAVRSALAGDKGAIPPDVLSTEVENMLNAYGGNPDFWVAFGPLVGKFPAYLLSHDRLPDGSLPPADQALLTQLGQAAAKAADAGSMASVVAASSVSDLLGLSTVVAAAGGGQAFGKGPGAMFLSDLVTKLVNTNTYSDPISYNTALTQALQAAAENGDAVRLALSSAEGQQLATELLQGSVSLKEQVGTVGGSYTNTVGPKFTDPAAISAFLNAGLMGKRGSDPVAMQEIQAALNVVRAAAAFHGWDPSDPSMPAEVGPLPESITQALIHFASNNSLDLALSTQGSSDGLSTVQYGPNAPFYNFTVTQDELKSFLSLALADPKNAAAYRGWLQGSYTGLVQAAIQDGPKSDWTQPYSQLIIATQAVIDKQQLDAAGHADAMAANHVMVFNMLTGALGNAPGGEALGIAQTVDGFLQPLAGSPPTTDGGLLHQLFDQSHTATVALGTHQDDINQIQHMQVLVAQGALDSGRLTPDMLSPGVVVDGKVQDNTAFQTWYGTLGSKLVLGPPAPPHPDALDKALTPRSLQEYVNEFTNALELH</sequence>
<dbReference type="EMBL" id="JAAFYZ010000002">
    <property type="protein sequence ID" value="MBS2545365.1"/>
    <property type="molecule type" value="Genomic_DNA"/>
</dbReference>
<dbReference type="Proteomes" id="UP000730482">
    <property type="component" value="Unassembled WGS sequence"/>
</dbReference>
<reference evidence="1 2" key="1">
    <citation type="submission" date="2020-02" db="EMBL/GenBank/DDBJ databases">
        <title>Acidophilic actinobacteria isolated from forest soil.</title>
        <authorList>
            <person name="Golinska P."/>
        </authorList>
    </citation>
    <scope>NUCLEOTIDE SEQUENCE [LARGE SCALE GENOMIC DNA]</scope>
    <source>
        <strain evidence="1 2">NL8</strain>
    </source>
</reference>
<evidence type="ECO:0000313" key="2">
    <source>
        <dbReference type="Proteomes" id="UP000730482"/>
    </source>
</evidence>
<proteinExistence type="predicted"/>
<organism evidence="1 2">
    <name type="scientific">Catenulispora pinistramenti</name>
    <dbReference type="NCBI Taxonomy" id="2705254"/>
    <lineage>
        <taxon>Bacteria</taxon>
        <taxon>Bacillati</taxon>
        <taxon>Actinomycetota</taxon>
        <taxon>Actinomycetes</taxon>
        <taxon>Catenulisporales</taxon>
        <taxon>Catenulisporaceae</taxon>
        <taxon>Catenulispora</taxon>
    </lineage>
</organism>
<evidence type="ECO:0000313" key="1">
    <source>
        <dbReference type="EMBL" id="MBS2545365.1"/>
    </source>
</evidence>
<keyword evidence="2" id="KW-1185">Reference proteome</keyword>
<dbReference type="RefSeq" id="WP_212007031.1">
    <property type="nucleotide sequence ID" value="NZ_JAAFYZ010000002.1"/>
</dbReference>
<name>A0ABS5KHK5_9ACTN</name>
<comment type="caution">
    <text evidence="1">The sequence shown here is derived from an EMBL/GenBank/DDBJ whole genome shotgun (WGS) entry which is preliminary data.</text>
</comment>
<protein>
    <submittedName>
        <fullName evidence="1">Uncharacterized protein</fullName>
    </submittedName>
</protein>